<comment type="caution">
    <text evidence="1">The sequence shown here is derived from an EMBL/GenBank/DDBJ whole genome shotgun (WGS) entry which is preliminary data.</text>
</comment>
<evidence type="ECO:0000313" key="1">
    <source>
        <dbReference type="EMBL" id="VCW76285.1"/>
    </source>
</evidence>
<name>A0A9X9PXI9_GULGU</name>
<protein>
    <submittedName>
        <fullName evidence="1">Uncharacterized protein</fullName>
    </submittedName>
</protein>
<dbReference type="EMBL" id="CYRY02007131">
    <property type="protein sequence ID" value="VCW76285.1"/>
    <property type="molecule type" value="Genomic_DNA"/>
</dbReference>
<organism evidence="1 2">
    <name type="scientific">Gulo gulo</name>
    <name type="common">Wolverine</name>
    <name type="synonym">Gluton</name>
    <dbReference type="NCBI Taxonomy" id="48420"/>
    <lineage>
        <taxon>Eukaryota</taxon>
        <taxon>Metazoa</taxon>
        <taxon>Chordata</taxon>
        <taxon>Craniata</taxon>
        <taxon>Vertebrata</taxon>
        <taxon>Euteleostomi</taxon>
        <taxon>Mammalia</taxon>
        <taxon>Eutheria</taxon>
        <taxon>Laurasiatheria</taxon>
        <taxon>Carnivora</taxon>
        <taxon>Caniformia</taxon>
        <taxon>Musteloidea</taxon>
        <taxon>Mustelidae</taxon>
        <taxon>Guloninae</taxon>
        <taxon>Gulo</taxon>
    </lineage>
</organism>
<reference evidence="1 2" key="1">
    <citation type="submission" date="2018-10" db="EMBL/GenBank/DDBJ databases">
        <authorList>
            <person name="Ekblom R."/>
            <person name="Jareborg N."/>
        </authorList>
    </citation>
    <scope>NUCLEOTIDE SEQUENCE [LARGE SCALE GENOMIC DNA]</scope>
    <source>
        <tissue evidence="1">Muscle</tissue>
    </source>
</reference>
<proteinExistence type="predicted"/>
<keyword evidence="2" id="KW-1185">Reference proteome</keyword>
<dbReference type="Proteomes" id="UP000269945">
    <property type="component" value="Unassembled WGS sequence"/>
</dbReference>
<accession>A0A9X9PXI9</accession>
<sequence>MFACCIPKSRGCR</sequence>
<evidence type="ECO:0000313" key="2">
    <source>
        <dbReference type="Proteomes" id="UP000269945"/>
    </source>
</evidence>
<gene>
    <name evidence="1" type="ORF">BN2614_LOCUS1</name>
</gene>